<evidence type="ECO:0000256" key="2">
    <source>
        <dbReference type="ARBA" id="ARBA00022670"/>
    </source>
</evidence>
<dbReference type="PROSITE" id="PS51892">
    <property type="entry name" value="SUBTILASE"/>
    <property type="match status" value="1"/>
</dbReference>
<evidence type="ECO:0000256" key="1">
    <source>
        <dbReference type="ARBA" id="ARBA00011073"/>
    </source>
</evidence>
<dbReference type="PANTHER" id="PTHR43806">
    <property type="entry name" value="PEPTIDASE S8"/>
    <property type="match status" value="1"/>
</dbReference>
<feature type="active site" description="Charge relay system" evidence="5">
    <location>
        <position position="409"/>
    </location>
</feature>
<dbReference type="InterPro" id="IPR000209">
    <property type="entry name" value="Peptidase_S8/S53_dom"/>
</dbReference>
<dbReference type="InterPro" id="IPR023828">
    <property type="entry name" value="Peptidase_S8_Ser-AS"/>
</dbReference>
<dbReference type="InterPro" id="IPR015500">
    <property type="entry name" value="Peptidase_S8_subtilisin-rel"/>
</dbReference>
<dbReference type="PROSITE" id="PS51257">
    <property type="entry name" value="PROKAR_LIPOPROTEIN"/>
    <property type="match status" value="1"/>
</dbReference>
<dbReference type="PROSITE" id="PS00138">
    <property type="entry name" value="SUBTILASE_SER"/>
    <property type="match status" value="1"/>
</dbReference>
<keyword evidence="4 5" id="KW-0720">Serine protease</keyword>
<dbReference type="InterPro" id="IPR036852">
    <property type="entry name" value="Peptidase_S8/S53_dom_sf"/>
</dbReference>
<proteinExistence type="inferred from homology"/>
<evidence type="ECO:0000259" key="6">
    <source>
        <dbReference type="Pfam" id="PF00082"/>
    </source>
</evidence>
<dbReference type="Gene3D" id="3.40.50.200">
    <property type="entry name" value="Peptidase S8/S53 domain"/>
    <property type="match status" value="1"/>
</dbReference>
<evidence type="ECO:0000256" key="3">
    <source>
        <dbReference type="ARBA" id="ARBA00022801"/>
    </source>
</evidence>
<name>A0ABQ5QDH4_9BACT</name>
<sequence>MPSSVKEKIVSIPKIQHLTAFATSLALALVLGCAPKSDATQTTSSSATPVTVNPASQYQFLTPASENDLKQNSVYGYLIAKAGPGFNPATFEHMGLSIQGKISLNGFDYYHLYKDSNVLETLQMLQANPGVLFAEADLPVKADSGITLNNLDPRAVSEEYSIYLTKTVDAWKTYGFGPNTPTVVDIDTGINWAHEDFQKGSTGIVQHAYSWYDLANGNKPIVPTTTYAIDPIDYIGTATTNTDDEAHGSHTAGTIAAQGNNGKGVAGVCWNTNLVSYKGLLNGSGSTWAIYGSLYHLLRWKTTTAYNHTIPVNMSLGGSGASAFAIEVVEACTSNNIVIIASMGNSGQNQANYPAAYQGVIAVGATNGQDKKVHFSTSGSHISVTAPGFDIISCGNQGPDDYESMSGTSMSAPFVTGLVSYMLTWNPDLTPAQIRTYLEKNADFIEGATGFTETNGWGRVNTLKTIGAVVADVTAKTAPASNYLNTPLRVNVQNTFNGTTTPLTNTPVYLYQSDPEGRITNFVASSVTSGDTDSLLAPAGSVDFNLLRPGTYVARCNVSGIQAYSPLITVTSASTNPTVTVPFKASVYNIQTLPDAAASSQTTTDDIVNVYDFNSAKLLTSVDLGALDTAKVMTAPNQVLMINLKPYQTYIGEYALWVGTSLYATNPAPGTFASPAAGGFAGSASHSSAAPQNITVNTLYNGNLTAASDWYKVTVP</sequence>
<protein>
    <recommendedName>
        <fullName evidence="6">Peptidase S8/S53 domain-containing protein</fullName>
    </recommendedName>
</protein>
<dbReference type="InterPro" id="IPR050131">
    <property type="entry name" value="Peptidase_S8_subtilisin-like"/>
</dbReference>
<evidence type="ECO:0000313" key="7">
    <source>
        <dbReference type="EMBL" id="GLH72895.1"/>
    </source>
</evidence>
<evidence type="ECO:0000256" key="4">
    <source>
        <dbReference type="ARBA" id="ARBA00022825"/>
    </source>
</evidence>
<dbReference type="Pfam" id="PF00082">
    <property type="entry name" value="Peptidase_S8"/>
    <property type="match status" value="1"/>
</dbReference>
<keyword evidence="2 5" id="KW-0645">Protease</keyword>
<evidence type="ECO:0000256" key="5">
    <source>
        <dbReference type="PROSITE-ProRule" id="PRU01240"/>
    </source>
</evidence>
<keyword evidence="8" id="KW-1185">Reference proteome</keyword>
<accession>A0ABQ5QDH4</accession>
<dbReference type="PANTHER" id="PTHR43806:SF11">
    <property type="entry name" value="CEREVISIN-RELATED"/>
    <property type="match status" value="1"/>
</dbReference>
<feature type="domain" description="Peptidase S8/S53" evidence="6">
    <location>
        <begin position="186"/>
        <end position="458"/>
    </location>
</feature>
<dbReference type="PRINTS" id="PR00723">
    <property type="entry name" value="SUBTILISIN"/>
</dbReference>
<dbReference type="Proteomes" id="UP001165069">
    <property type="component" value="Unassembled WGS sequence"/>
</dbReference>
<feature type="active site" description="Charge relay system" evidence="5">
    <location>
        <position position="247"/>
    </location>
</feature>
<gene>
    <name evidence="7" type="ORF">GETHLI_13970</name>
</gene>
<dbReference type="SUPFAM" id="SSF52743">
    <property type="entry name" value="Subtilisin-like"/>
    <property type="match status" value="1"/>
</dbReference>
<feature type="active site" description="Charge relay system" evidence="5">
    <location>
        <position position="187"/>
    </location>
</feature>
<comment type="similarity">
    <text evidence="1 5">Belongs to the peptidase S8 family.</text>
</comment>
<keyword evidence="3 5" id="KW-0378">Hydrolase</keyword>
<organism evidence="7 8">
    <name type="scientific">Geothrix limicola</name>
    <dbReference type="NCBI Taxonomy" id="2927978"/>
    <lineage>
        <taxon>Bacteria</taxon>
        <taxon>Pseudomonadati</taxon>
        <taxon>Acidobacteriota</taxon>
        <taxon>Holophagae</taxon>
        <taxon>Holophagales</taxon>
        <taxon>Holophagaceae</taxon>
        <taxon>Geothrix</taxon>
    </lineage>
</organism>
<reference evidence="7 8" key="1">
    <citation type="journal article" date="2023" name="Antonie Van Leeuwenhoek">
        <title>Mesoterricola silvestris gen. nov., sp. nov., Mesoterricola sediminis sp. nov., Geothrix oryzae sp. nov., Geothrix edaphica sp. nov., Geothrix rubra sp. nov., and Geothrix limicola sp. nov., six novel members of Acidobacteriota isolated from soils.</title>
        <authorList>
            <person name="Itoh H."/>
            <person name="Sugisawa Y."/>
            <person name="Mise K."/>
            <person name="Xu Z."/>
            <person name="Kuniyasu M."/>
            <person name="Ushijima N."/>
            <person name="Kawano K."/>
            <person name="Kobayashi E."/>
            <person name="Shiratori Y."/>
            <person name="Masuda Y."/>
            <person name="Senoo K."/>
        </authorList>
    </citation>
    <scope>NUCLEOTIDE SEQUENCE [LARGE SCALE GENOMIC DNA]</scope>
    <source>
        <strain evidence="7 8">Red804</strain>
    </source>
</reference>
<evidence type="ECO:0000313" key="8">
    <source>
        <dbReference type="Proteomes" id="UP001165069"/>
    </source>
</evidence>
<dbReference type="EMBL" id="BSDE01000002">
    <property type="protein sequence ID" value="GLH72895.1"/>
    <property type="molecule type" value="Genomic_DNA"/>
</dbReference>
<comment type="caution">
    <text evidence="7">The sequence shown here is derived from an EMBL/GenBank/DDBJ whole genome shotgun (WGS) entry which is preliminary data.</text>
</comment>